<dbReference type="PANTHER" id="PTHR43767:SF1">
    <property type="entry name" value="NONRIBOSOMAL PEPTIDE SYNTHASE PES1 (EUROFUNG)-RELATED"/>
    <property type="match status" value="1"/>
</dbReference>
<dbReference type="PATRIC" id="fig|1265313.6.peg.1051"/>
<protein>
    <submittedName>
        <fullName evidence="3">Long-chain-fatty-acid--CoA ligase</fullName>
        <ecNumber evidence="3">6.2.1.3</ecNumber>
    </submittedName>
</protein>
<evidence type="ECO:0000259" key="2">
    <source>
        <dbReference type="Pfam" id="PF13193"/>
    </source>
</evidence>
<dbReference type="InterPro" id="IPR050237">
    <property type="entry name" value="ATP-dep_AMP-bd_enzyme"/>
</dbReference>
<feature type="domain" description="AMP-binding enzyme C-terminal" evidence="2">
    <location>
        <begin position="426"/>
        <end position="501"/>
    </location>
</feature>
<comment type="caution">
    <text evidence="3">The sequence shown here is derived from an EMBL/GenBank/DDBJ whole genome shotgun (WGS) entry which is preliminary data.</text>
</comment>
<dbReference type="SUPFAM" id="SSF56801">
    <property type="entry name" value="Acetyl-CoA synthetase-like"/>
    <property type="match status" value="1"/>
</dbReference>
<dbReference type="Gene3D" id="3.30.300.30">
    <property type="match status" value="1"/>
</dbReference>
<dbReference type="Pfam" id="PF13193">
    <property type="entry name" value="AMP-binding_C"/>
    <property type="match status" value="1"/>
</dbReference>
<evidence type="ECO:0000313" key="4">
    <source>
        <dbReference type="Proteomes" id="UP000029640"/>
    </source>
</evidence>
<dbReference type="GO" id="GO:0004467">
    <property type="term" value="F:long-chain fatty acid-CoA ligase activity"/>
    <property type="evidence" value="ECO:0007669"/>
    <property type="project" value="UniProtKB-EC"/>
</dbReference>
<dbReference type="AlphaFoldDB" id="A0A095VSN1"/>
<dbReference type="STRING" id="1265313.HRUBRA_01066"/>
<accession>A0A095VSN1</accession>
<dbReference type="PROSITE" id="PS00455">
    <property type="entry name" value="AMP_BINDING"/>
    <property type="match status" value="1"/>
</dbReference>
<dbReference type="Proteomes" id="UP000029640">
    <property type="component" value="Unassembled WGS sequence"/>
</dbReference>
<dbReference type="InterPro" id="IPR020845">
    <property type="entry name" value="AMP-binding_CS"/>
</dbReference>
<dbReference type="InterPro" id="IPR042099">
    <property type="entry name" value="ANL_N_sf"/>
</dbReference>
<proteinExistence type="predicted"/>
<reference evidence="3 4" key="1">
    <citation type="journal article" date="2014" name="Genome Announc.">
        <title>Genome Sequence of Gammaproteobacterial Pseudohaliea rubra Type Strain DSM 19751, Isolated from Coastal Seawater of the Mediterranean Sea.</title>
        <authorList>
            <person name="Spring S."/>
            <person name="Fiebig A."/>
            <person name="Riedel T."/>
            <person name="Goker M."/>
            <person name="Klenk H.P."/>
        </authorList>
    </citation>
    <scope>NUCLEOTIDE SEQUENCE [LARGE SCALE GENOMIC DNA]</scope>
    <source>
        <strain evidence="3 4">DSM 19751</strain>
    </source>
</reference>
<sequence length="523" mass="56783">MSANTFLDDWLSHHAASKPEETAVVCRGRRVSYLQLERHVDACAAALAAAGLAPGDRVAVLACPGLEAWCSALAVMRLGAIWMGLNPRYRLAELQYLLDDSRPKLVLSISAFEGRDYLAELDQLRASSVRGYELLALEELVSPSTAERSAVGVVERDRYRAGRSPVAPAALVYTSGSSGRPKGALLSHHGLVSGAAMQVAQLDVSPQSMVVCFPINHVAYLADTCATTLLSGGKVVFQERFEAASLLRVTAEERCNMLGGVPTMLQLLLEDPAMTEVDLSALELIAWGGAAMPFEYLGRLQRLAPRLMTLYGLTETAANIAFGDSRDGLEALCESVGKPDPAVGCRVVDDQGRPCPPGAVGELQFRADFFFLGYWKREEATSNAWTADGWFRSGDIGTLDADGRIRLKGRLSEMFKSGGYNVYPRELEMALEEIPGVSAAAVVGVPDLLYQEVGCAWIVTEPGHQLSEAALRNACRQRLANYKVPKHFYFAVELPLLPVGKIDKAMLRRRAVELLQVPAELRS</sequence>
<dbReference type="RefSeq" id="WP_035515024.1">
    <property type="nucleotide sequence ID" value="NZ_KN234752.1"/>
</dbReference>
<dbReference type="InterPro" id="IPR025110">
    <property type="entry name" value="AMP-bd_C"/>
</dbReference>
<dbReference type="InterPro" id="IPR000873">
    <property type="entry name" value="AMP-dep_synth/lig_dom"/>
</dbReference>
<dbReference type="HOGENOM" id="CLU_000022_59_10_6"/>
<feature type="domain" description="AMP-dependent synthetase/ligase" evidence="1">
    <location>
        <begin position="12"/>
        <end position="375"/>
    </location>
</feature>
<keyword evidence="3" id="KW-0436">Ligase</keyword>
<dbReference type="eggNOG" id="COG0318">
    <property type="taxonomic scope" value="Bacteria"/>
</dbReference>
<dbReference type="Gene3D" id="3.40.50.12780">
    <property type="entry name" value="N-terminal domain of ligase-like"/>
    <property type="match status" value="1"/>
</dbReference>
<dbReference type="OrthoDB" id="9778690at2"/>
<dbReference type="Pfam" id="PF00501">
    <property type="entry name" value="AMP-binding"/>
    <property type="match status" value="1"/>
</dbReference>
<organism evidence="3 4">
    <name type="scientific">Pseudohaliea rubra DSM 19751</name>
    <dbReference type="NCBI Taxonomy" id="1265313"/>
    <lineage>
        <taxon>Bacteria</taxon>
        <taxon>Pseudomonadati</taxon>
        <taxon>Pseudomonadota</taxon>
        <taxon>Gammaproteobacteria</taxon>
        <taxon>Cellvibrionales</taxon>
        <taxon>Halieaceae</taxon>
        <taxon>Pseudohaliea</taxon>
    </lineage>
</organism>
<evidence type="ECO:0000313" key="3">
    <source>
        <dbReference type="EMBL" id="KGE04380.1"/>
    </source>
</evidence>
<dbReference type="InterPro" id="IPR045851">
    <property type="entry name" value="AMP-bd_C_sf"/>
</dbReference>
<gene>
    <name evidence="3" type="ORF">HRUBRA_01066</name>
</gene>
<keyword evidence="4" id="KW-1185">Reference proteome</keyword>
<dbReference type="EC" id="6.2.1.3" evidence="3"/>
<dbReference type="PANTHER" id="PTHR43767">
    <property type="entry name" value="LONG-CHAIN-FATTY-ACID--COA LIGASE"/>
    <property type="match status" value="1"/>
</dbReference>
<dbReference type="EMBL" id="AUVB01000028">
    <property type="protein sequence ID" value="KGE04380.1"/>
    <property type="molecule type" value="Genomic_DNA"/>
</dbReference>
<evidence type="ECO:0000259" key="1">
    <source>
        <dbReference type="Pfam" id="PF00501"/>
    </source>
</evidence>
<name>A0A095VSN1_9GAMM</name>